<evidence type="ECO:0000256" key="1">
    <source>
        <dbReference type="ARBA" id="ARBA00022801"/>
    </source>
</evidence>
<feature type="signal peptide" evidence="2">
    <location>
        <begin position="1"/>
        <end position="24"/>
    </location>
</feature>
<feature type="domain" description="Xaa-Pro dipeptidyl-peptidase-like" evidence="3">
    <location>
        <begin position="55"/>
        <end position="196"/>
    </location>
</feature>
<reference evidence="5" key="1">
    <citation type="submission" date="2023-07" db="EMBL/GenBank/DDBJ databases">
        <title>Structural and functional analysis of rice phyllospheric bacteria for their antimicrobial properties and defense elicitation against blast disease.</title>
        <authorList>
            <person name="Sahu K.P."/>
            <person name="Asharani P."/>
            <person name="Kumar M."/>
            <person name="Reddy B."/>
            <person name="Kumar A."/>
        </authorList>
    </citation>
    <scope>NUCLEOTIDE SEQUENCE [LARGE SCALE GENOMIC DNA]</scope>
    <source>
        <strain evidence="5">OsEp_Plm_30P10</strain>
    </source>
</reference>
<organism evidence="4 5">
    <name type="scientific">Pantoea eucrina</name>
    <dbReference type="NCBI Taxonomy" id="472693"/>
    <lineage>
        <taxon>Bacteria</taxon>
        <taxon>Pseudomonadati</taxon>
        <taxon>Pseudomonadota</taxon>
        <taxon>Gammaproteobacteria</taxon>
        <taxon>Enterobacterales</taxon>
        <taxon>Erwiniaceae</taxon>
        <taxon>Pantoea</taxon>
    </lineage>
</organism>
<feature type="chain" id="PRO_5045451418" evidence="2">
    <location>
        <begin position="25"/>
        <end position="385"/>
    </location>
</feature>
<evidence type="ECO:0000259" key="3">
    <source>
        <dbReference type="Pfam" id="PF02129"/>
    </source>
</evidence>
<dbReference type="Pfam" id="PF02129">
    <property type="entry name" value="Peptidase_S15"/>
    <property type="match status" value="1"/>
</dbReference>
<dbReference type="Proteomes" id="UP001288620">
    <property type="component" value="Unassembled WGS sequence"/>
</dbReference>
<dbReference type="InterPro" id="IPR029058">
    <property type="entry name" value="AB_hydrolase_fold"/>
</dbReference>
<sequence length="385" mass="39913">MKSSNTALTAFIFTLLFLSLPAQSESATPQQQLAGLVREPLRLQVTLSNGQQAILDAFVTRPAGKTALPVALITQGSSGNAKFDRDVMNPNYLSSTALAFAQHGYAAVAVMREGYGDSSGAAEYSGGSCAQPHHALAGKRDTMDVLAALAAVRKQPWASADTAILAGMSAGGFAVLAAGAVNPPGVKAVINFAGGRGAIDGKRLCDEAGLLAAFSAFGNAAKVPSLWLYAANDNDFSPAMAQAFYTAYTAHHAPARFSALPAFGKNGHVVMDTAPSAFWWPPVGAFLKENGLPYREQIALPDSPLTAPVELNNAGGKKAFAAYQGARRYEKAFAIGEDGSWGAAYWARTADAAAAKALSNCNHHQAGQTGCRIYALGDEPVSSGG</sequence>
<accession>A0ABU5LKM6</accession>
<gene>
    <name evidence="4" type="ORF">N4G40_18665</name>
</gene>
<protein>
    <submittedName>
        <fullName evidence="4">Dienelactone hydrolase</fullName>
    </submittedName>
</protein>
<keyword evidence="2" id="KW-0732">Signal</keyword>
<dbReference type="GO" id="GO:0016787">
    <property type="term" value="F:hydrolase activity"/>
    <property type="evidence" value="ECO:0007669"/>
    <property type="project" value="UniProtKB-KW"/>
</dbReference>
<dbReference type="InterPro" id="IPR050261">
    <property type="entry name" value="FrsA_esterase"/>
</dbReference>
<comment type="caution">
    <text evidence="4">The sequence shown here is derived from an EMBL/GenBank/DDBJ whole genome shotgun (WGS) entry which is preliminary data.</text>
</comment>
<dbReference type="InterPro" id="IPR000383">
    <property type="entry name" value="Xaa-Pro-like_dom"/>
</dbReference>
<dbReference type="SUPFAM" id="SSF53474">
    <property type="entry name" value="alpha/beta-Hydrolases"/>
    <property type="match status" value="1"/>
</dbReference>
<dbReference type="PANTHER" id="PTHR22946:SF9">
    <property type="entry name" value="POLYKETIDE TRANSFERASE AF380"/>
    <property type="match status" value="1"/>
</dbReference>
<dbReference type="RefSeq" id="WP_322544170.1">
    <property type="nucleotide sequence ID" value="NZ_JAOBTT010000002.1"/>
</dbReference>
<evidence type="ECO:0000313" key="4">
    <source>
        <dbReference type="EMBL" id="MDZ7280281.1"/>
    </source>
</evidence>
<keyword evidence="1 4" id="KW-0378">Hydrolase</keyword>
<proteinExistence type="predicted"/>
<dbReference type="EMBL" id="JAOBTT010000002">
    <property type="protein sequence ID" value="MDZ7280281.1"/>
    <property type="molecule type" value="Genomic_DNA"/>
</dbReference>
<evidence type="ECO:0000256" key="2">
    <source>
        <dbReference type="SAM" id="SignalP"/>
    </source>
</evidence>
<evidence type="ECO:0000313" key="5">
    <source>
        <dbReference type="Proteomes" id="UP001288620"/>
    </source>
</evidence>
<dbReference type="Gene3D" id="3.40.50.1820">
    <property type="entry name" value="alpha/beta hydrolase"/>
    <property type="match status" value="1"/>
</dbReference>
<name>A0ABU5LKM6_9GAMM</name>
<dbReference type="PANTHER" id="PTHR22946">
    <property type="entry name" value="DIENELACTONE HYDROLASE DOMAIN-CONTAINING PROTEIN-RELATED"/>
    <property type="match status" value="1"/>
</dbReference>
<keyword evidence="5" id="KW-1185">Reference proteome</keyword>